<proteinExistence type="predicted"/>
<reference evidence="1" key="1">
    <citation type="journal article" date="2012" name="PLoS ONE">
        <title>Gene sets for utilization of primary and secondary nutrition supplies in the distal gut of endangered iberian lynx.</title>
        <authorList>
            <person name="Alcaide M."/>
            <person name="Messina E."/>
            <person name="Richter M."/>
            <person name="Bargiela R."/>
            <person name="Peplies J."/>
            <person name="Huws S.A."/>
            <person name="Newbold C.J."/>
            <person name="Golyshin P.N."/>
            <person name="Simon M.A."/>
            <person name="Lopez G."/>
            <person name="Yakimov M.M."/>
            <person name="Ferrer M."/>
        </authorList>
    </citation>
    <scope>NUCLEOTIDE SEQUENCE</scope>
</reference>
<comment type="caution">
    <text evidence="1">The sequence shown here is derived from an EMBL/GenBank/DDBJ whole genome shotgun (WGS) entry which is preliminary data.</text>
</comment>
<evidence type="ECO:0000313" key="1">
    <source>
        <dbReference type="EMBL" id="EJX07924.1"/>
    </source>
</evidence>
<dbReference type="EMBL" id="AMCI01000758">
    <property type="protein sequence ID" value="EJX07924.1"/>
    <property type="molecule type" value="Genomic_DNA"/>
</dbReference>
<protein>
    <submittedName>
        <fullName evidence="1">Uncharacterized protein</fullName>
    </submittedName>
</protein>
<name>J9GKP3_9ZZZZ</name>
<dbReference type="AlphaFoldDB" id="J9GKP3"/>
<accession>J9GKP3</accession>
<sequence>MVCTFAKAHPLELCFCQFHTLFAGHSLKHQRHCHVFCSGQIGQQIVTLKNKAQMFLTKFCQLVFHSWR</sequence>
<gene>
    <name evidence="1" type="ORF">EVA_03965</name>
</gene>
<organism evidence="1">
    <name type="scientific">gut metagenome</name>
    <dbReference type="NCBI Taxonomy" id="749906"/>
    <lineage>
        <taxon>unclassified sequences</taxon>
        <taxon>metagenomes</taxon>
        <taxon>organismal metagenomes</taxon>
    </lineage>
</organism>